<name>A0AAU9XYD7_9CNID</name>
<evidence type="ECO:0000313" key="1">
    <source>
        <dbReference type="EMBL" id="CAH3159627.1"/>
    </source>
</evidence>
<gene>
    <name evidence="1" type="ORF">PMEA_00032050</name>
</gene>
<keyword evidence="2" id="KW-1185">Reference proteome</keyword>
<dbReference type="EMBL" id="CALNXJ010000072">
    <property type="protein sequence ID" value="CAH3159627.1"/>
    <property type="molecule type" value="Genomic_DNA"/>
</dbReference>
<organism evidence="1 2">
    <name type="scientific">Pocillopora meandrina</name>
    <dbReference type="NCBI Taxonomy" id="46732"/>
    <lineage>
        <taxon>Eukaryota</taxon>
        <taxon>Metazoa</taxon>
        <taxon>Cnidaria</taxon>
        <taxon>Anthozoa</taxon>
        <taxon>Hexacorallia</taxon>
        <taxon>Scleractinia</taxon>
        <taxon>Astrocoeniina</taxon>
        <taxon>Pocilloporidae</taxon>
        <taxon>Pocillopora</taxon>
    </lineage>
</organism>
<comment type="caution">
    <text evidence="1">The sequence shown here is derived from an EMBL/GenBank/DDBJ whole genome shotgun (WGS) entry which is preliminary data.</text>
</comment>
<dbReference type="AlphaFoldDB" id="A0AAU9XYD7"/>
<reference evidence="1 2" key="1">
    <citation type="submission" date="2022-05" db="EMBL/GenBank/DDBJ databases">
        <authorList>
            <consortium name="Genoscope - CEA"/>
            <person name="William W."/>
        </authorList>
    </citation>
    <scope>NUCLEOTIDE SEQUENCE [LARGE SCALE GENOMIC DNA]</scope>
</reference>
<accession>A0AAU9XYD7</accession>
<proteinExistence type="predicted"/>
<sequence length="46" mass="5346">EHPHTKYKKNVHHFAVGLDSNFNIGKNQLDAIPWLRRVTSLLGKHQ</sequence>
<dbReference type="Proteomes" id="UP001159428">
    <property type="component" value="Unassembled WGS sequence"/>
</dbReference>
<evidence type="ECO:0000313" key="2">
    <source>
        <dbReference type="Proteomes" id="UP001159428"/>
    </source>
</evidence>
<protein>
    <submittedName>
        <fullName evidence="1">Uncharacterized protein</fullName>
    </submittedName>
</protein>
<feature type="non-terminal residue" evidence="1">
    <location>
        <position position="1"/>
    </location>
</feature>